<dbReference type="RefSeq" id="WP_013039475.1">
    <property type="nucleotide sequence ID" value="NC_014006.1"/>
</dbReference>
<proteinExistence type="predicted"/>
<dbReference type="eggNOG" id="COG1293">
    <property type="taxonomic scope" value="Bacteria"/>
</dbReference>
<protein>
    <submittedName>
        <fullName evidence="1">Putative GTPase/ATPase</fullName>
    </submittedName>
</protein>
<name>D4YZQ7_SPHIU</name>
<dbReference type="InterPro" id="IPR036890">
    <property type="entry name" value="HATPase_C_sf"/>
</dbReference>
<organism evidence="1 2">
    <name type="scientific">Sphingobium indicum (strain DSM 16413 / CCM 7287 / MTCC 6362 / UT26 / NBRC 101211 / UT26S)</name>
    <name type="common">Sphingobium japonicum</name>
    <dbReference type="NCBI Taxonomy" id="452662"/>
    <lineage>
        <taxon>Bacteria</taxon>
        <taxon>Pseudomonadati</taxon>
        <taxon>Pseudomonadota</taxon>
        <taxon>Alphaproteobacteria</taxon>
        <taxon>Sphingomonadales</taxon>
        <taxon>Sphingomonadaceae</taxon>
        <taxon>Sphingobium</taxon>
    </lineage>
</organism>
<dbReference type="GeneID" id="29272646"/>
<dbReference type="EMBL" id="AP010803">
    <property type="protein sequence ID" value="BAI95839.1"/>
    <property type="molecule type" value="Genomic_DNA"/>
</dbReference>
<dbReference type="AlphaFoldDB" id="D4YZQ7"/>
<dbReference type="Gene3D" id="3.30.565.10">
    <property type="entry name" value="Histidine kinase-like ATPase, C-terminal domain"/>
    <property type="match status" value="1"/>
</dbReference>
<evidence type="ECO:0000313" key="1">
    <source>
        <dbReference type="EMBL" id="BAI95839.1"/>
    </source>
</evidence>
<dbReference type="SUPFAM" id="SSF55874">
    <property type="entry name" value="ATPase domain of HSP90 chaperone/DNA topoisomerase II/histidine kinase"/>
    <property type="match status" value="1"/>
</dbReference>
<evidence type="ECO:0000313" key="2">
    <source>
        <dbReference type="Proteomes" id="UP000007753"/>
    </source>
</evidence>
<sequence>MFEGGWLSDNTGRIENISLAPNVKNAIYPLFEAVMNSIHAIEERFGPDGLTSGRINIVLHGDKEGEYSGFTVADNGIGFNSDNLTSLRKFDSRKKAKLGGKGVGRLLWLKVSDEAAIRSCFVGPDESVRTCTFRFTVTDPVADYAESMSGRELGTSITINPFKSEFASRLPKKADTFANRLIAHFVSYFTNISHPEIVIVDETDPEGDAIDLFDIFSEKVERDSDFTFTVDSIPEAFTVHCFLLPKSISDDERSVNALYLGANGRAVTRHELDSVLGMKAIDSKYAFLGYVESEFLDDNANDTRTAFSLDDEQIAMIVDAAKQRAKDFLEPEIKEIRQKQAARIVEIGREHPRFFYAARHADEVAEGLHLSNQSEEEIFVELSRGSLRDYKKRKRVYSEAYKKELPDIAQQTEEFMQKLKEDAMSSLAEYVARRRSIVEIFEAGLRYKDIEDETSHYEKIVHGIICPLNSTSQELGYEDHNLWLIDDRLAFYTYFNSDRQMKSQITADASAKDRPDITLFDLGLGFNSDDHSQPITIVEFKRPKRDDYTLADNPISQVRSYVQQLRESREAIKFDGSPLRAISEDTPFTCYIVADVTKSLLQVMRDLGQFSQRAGSSSYYWWDSNYKTFIEIASFREVLASAKARNHAFFKHLGID</sequence>
<dbReference type="KEGG" id="sjp:SJA_C1-10050"/>
<keyword evidence="2" id="KW-1185">Reference proteome</keyword>
<accession>D4YZQ7</accession>
<gene>
    <name evidence="1" type="ordered locus">SJA_C1-10050</name>
</gene>
<dbReference type="Proteomes" id="UP000007753">
    <property type="component" value="Chromosome 1"/>
</dbReference>
<dbReference type="HOGENOM" id="CLU_408632_0_0_5"/>
<dbReference type="STRING" id="452662.SJA_C1-10050"/>
<reference evidence="1 2" key="1">
    <citation type="journal article" date="2010" name="J. Bacteriol.">
        <title>Complete genome sequence of the representative gamma-hexachlorocyclohexane-degrading bacterium Sphingobium japonicum UT26.</title>
        <authorList>
            <person name="Nagata Y."/>
            <person name="Ohtsubo Y."/>
            <person name="Endo R."/>
            <person name="Ichikawa N."/>
            <person name="Ankai A."/>
            <person name="Oguchi A."/>
            <person name="Fukui S."/>
            <person name="Fujita N."/>
            <person name="Tsuda M."/>
        </authorList>
    </citation>
    <scope>NUCLEOTIDE SEQUENCE [LARGE SCALE GENOMIC DNA]</scope>
    <source>
        <strain evidence="2">DSM 16413 / CCM 7287 / MTCC 6362 / UT26 / NBRC 101211 / UT26S</strain>
    </source>
</reference>